<evidence type="ECO:0000313" key="3">
    <source>
        <dbReference type="EMBL" id="MFD1465335.1"/>
    </source>
</evidence>
<accession>A0ABW4DKZ0</accession>
<feature type="transmembrane region" description="Helical" evidence="1">
    <location>
        <begin position="107"/>
        <end position="130"/>
    </location>
</feature>
<organism evidence="3 4">
    <name type="scientific">Lapidilactobacillus mulanensis</name>
    <dbReference type="NCBI Taxonomy" id="2485999"/>
    <lineage>
        <taxon>Bacteria</taxon>
        <taxon>Bacillati</taxon>
        <taxon>Bacillota</taxon>
        <taxon>Bacilli</taxon>
        <taxon>Lactobacillales</taxon>
        <taxon>Lactobacillaceae</taxon>
        <taxon>Lapidilactobacillus</taxon>
    </lineage>
</organism>
<evidence type="ECO:0000259" key="2">
    <source>
        <dbReference type="Pfam" id="PF02698"/>
    </source>
</evidence>
<dbReference type="Pfam" id="PF02698">
    <property type="entry name" value="DUF218"/>
    <property type="match status" value="1"/>
</dbReference>
<feature type="transmembrane region" description="Helical" evidence="1">
    <location>
        <begin position="38"/>
        <end position="60"/>
    </location>
</feature>
<dbReference type="PANTHER" id="PTHR30336:SF18">
    <property type="entry name" value="MEMBRANE PROTEIN"/>
    <property type="match status" value="1"/>
</dbReference>
<evidence type="ECO:0000313" key="4">
    <source>
        <dbReference type="Proteomes" id="UP001597244"/>
    </source>
</evidence>
<dbReference type="Proteomes" id="UP001597244">
    <property type="component" value="Unassembled WGS sequence"/>
</dbReference>
<feature type="transmembrane region" description="Helical" evidence="1">
    <location>
        <begin position="72"/>
        <end position="95"/>
    </location>
</feature>
<sequence length="362" mass="40215">MEQITAGQLERLVIIFGVITLVLLAIFLISWLKEPRRLINGVLFTLFFGVFLVELAILIFNTGNTTFITTMAIIFLVLVVLIAIVMAMSWALLLWNAVLVWKRESHVLANMLTLFLALFLIGIWVINIIGVNSFLPEWLNTLLGALSAVGLYLGFCVFNYLVNVVLYQFYPRNYRQDYLVVLGAGLLDGTRVSRLLGNRIDAAMKFADKQKAKGRSLPKIVFSGGQGPDEKVSEASAMADYAIAHGWPAELVLLEDASKNTLQNMQFSKNKIAADHQGKKQPRVKFFTNNYHTFRAGLYAKMAALPANGVGAPTRLYFLPNALIREFAAVFLLNKKRHAIIILGIIGIGVLLTIATILNGRL</sequence>
<evidence type="ECO:0000256" key="1">
    <source>
        <dbReference type="SAM" id="Phobius"/>
    </source>
</evidence>
<dbReference type="InterPro" id="IPR003848">
    <property type="entry name" value="DUF218"/>
</dbReference>
<keyword evidence="1" id="KW-0812">Transmembrane</keyword>
<dbReference type="InterPro" id="IPR014729">
    <property type="entry name" value="Rossmann-like_a/b/a_fold"/>
</dbReference>
<feature type="transmembrane region" description="Helical" evidence="1">
    <location>
        <begin position="142"/>
        <end position="166"/>
    </location>
</feature>
<dbReference type="Gene3D" id="3.40.50.620">
    <property type="entry name" value="HUPs"/>
    <property type="match status" value="1"/>
</dbReference>
<comment type="caution">
    <text evidence="3">The sequence shown here is derived from an EMBL/GenBank/DDBJ whole genome shotgun (WGS) entry which is preliminary data.</text>
</comment>
<dbReference type="RefSeq" id="WP_125578255.1">
    <property type="nucleotide sequence ID" value="NZ_JBHTOF010000030.1"/>
</dbReference>
<feature type="domain" description="DUF218" evidence="2">
    <location>
        <begin position="177"/>
        <end position="325"/>
    </location>
</feature>
<protein>
    <submittedName>
        <fullName evidence="3">ElyC/SanA/YdcF family protein</fullName>
    </submittedName>
</protein>
<name>A0ABW4DKZ0_9LACO</name>
<dbReference type="PANTHER" id="PTHR30336">
    <property type="entry name" value="INNER MEMBRANE PROTEIN, PROBABLE PERMEASE"/>
    <property type="match status" value="1"/>
</dbReference>
<dbReference type="InterPro" id="IPR051599">
    <property type="entry name" value="Cell_Envelope_Assoc"/>
</dbReference>
<gene>
    <name evidence="3" type="ORF">ACFQ4L_04415</name>
</gene>
<keyword evidence="1" id="KW-1133">Transmembrane helix</keyword>
<feature type="transmembrane region" description="Helical" evidence="1">
    <location>
        <begin position="12"/>
        <end position="31"/>
    </location>
</feature>
<feature type="transmembrane region" description="Helical" evidence="1">
    <location>
        <begin position="339"/>
        <end position="358"/>
    </location>
</feature>
<proteinExistence type="predicted"/>
<dbReference type="CDD" id="cd06259">
    <property type="entry name" value="YdcF-like"/>
    <property type="match status" value="1"/>
</dbReference>
<reference evidence="4" key="1">
    <citation type="journal article" date="2019" name="Int. J. Syst. Evol. Microbiol.">
        <title>The Global Catalogue of Microorganisms (GCM) 10K type strain sequencing project: providing services to taxonomists for standard genome sequencing and annotation.</title>
        <authorList>
            <consortium name="The Broad Institute Genomics Platform"/>
            <consortium name="The Broad Institute Genome Sequencing Center for Infectious Disease"/>
            <person name="Wu L."/>
            <person name="Ma J."/>
        </authorList>
    </citation>
    <scope>NUCLEOTIDE SEQUENCE [LARGE SCALE GENOMIC DNA]</scope>
    <source>
        <strain evidence="4">CCM 8951</strain>
    </source>
</reference>
<keyword evidence="1" id="KW-0472">Membrane</keyword>
<dbReference type="EMBL" id="JBHTOF010000030">
    <property type="protein sequence ID" value="MFD1465335.1"/>
    <property type="molecule type" value="Genomic_DNA"/>
</dbReference>
<keyword evidence="4" id="KW-1185">Reference proteome</keyword>